<dbReference type="Proteomes" id="UP000015453">
    <property type="component" value="Unassembled WGS sequence"/>
</dbReference>
<dbReference type="CDD" id="cd02176">
    <property type="entry name" value="GH16_XET"/>
    <property type="match status" value="1"/>
</dbReference>
<dbReference type="GO" id="GO:0071555">
    <property type="term" value="P:cell wall organization"/>
    <property type="evidence" value="ECO:0007669"/>
    <property type="project" value="UniProtKB-KW"/>
</dbReference>
<evidence type="ECO:0000256" key="5">
    <source>
        <dbReference type="ARBA" id="ARBA00023295"/>
    </source>
</evidence>
<dbReference type="EMBL" id="AUSU01000678">
    <property type="protein sequence ID" value="EPS72815.1"/>
    <property type="molecule type" value="Genomic_DNA"/>
</dbReference>
<keyword evidence="9" id="KW-0964">Secreted</keyword>
<dbReference type="InterPro" id="IPR000757">
    <property type="entry name" value="Beta-glucanase-like"/>
</dbReference>
<feature type="active site" description="Proton donor" evidence="7">
    <location>
        <position position="94"/>
    </location>
</feature>
<evidence type="ECO:0000256" key="2">
    <source>
        <dbReference type="ARBA" id="ARBA00022801"/>
    </source>
</evidence>
<dbReference type="PANTHER" id="PTHR31062">
    <property type="entry name" value="XYLOGLUCAN ENDOTRANSGLUCOSYLASE/HYDROLASE PROTEIN 8-RELATED"/>
    <property type="match status" value="1"/>
</dbReference>
<feature type="domain" description="GH16" evidence="10">
    <location>
        <begin position="10"/>
        <end position="204"/>
    </location>
</feature>
<evidence type="ECO:0000256" key="7">
    <source>
        <dbReference type="PIRSR" id="PIRSR005604-1"/>
    </source>
</evidence>
<accession>S8D0F7</accession>
<dbReference type="PROSITE" id="PS51762">
    <property type="entry name" value="GH16_2"/>
    <property type="match status" value="1"/>
</dbReference>
<protein>
    <recommendedName>
        <fullName evidence="9">Xyloglucan endotransglucosylase/hydrolase</fullName>
        <ecNumber evidence="9">2.4.1.207</ecNumber>
    </recommendedName>
</protein>
<dbReference type="Pfam" id="PF06955">
    <property type="entry name" value="XET_C"/>
    <property type="match status" value="1"/>
</dbReference>
<dbReference type="GO" id="GO:0016762">
    <property type="term" value="F:xyloglucan:xyloglucosyl transferase activity"/>
    <property type="evidence" value="ECO:0007669"/>
    <property type="project" value="UniProtKB-EC"/>
</dbReference>
<dbReference type="AlphaFoldDB" id="S8D0F7"/>
<feature type="active site" description="Nucleophile" evidence="7">
    <location>
        <position position="90"/>
    </location>
</feature>
<dbReference type="OrthoDB" id="4781at2759"/>
<gene>
    <name evidence="11" type="ORF">M569_01943</name>
</gene>
<evidence type="ECO:0000259" key="10">
    <source>
        <dbReference type="PROSITE" id="PS51762"/>
    </source>
</evidence>
<evidence type="ECO:0000256" key="9">
    <source>
        <dbReference type="RuleBase" id="RU361120"/>
    </source>
</evidence>
<reference evidence="11 12" key="1">
    <citation type="journal article" date="2013" name="BMC Genomics">
        <title>The miniature genome of a carnivorous plant Genlisea aurea contains a low number of genes and short non-coding sequences.</title>
        <authorList>
            <person name="Leushkin E.V."/>
            <person name="Sutormin R.A."/>
            <person name="Nabieva E.R."/>
            <person name="Penin A.A."/>
            <person name="Kondrashov A.S."/>
            <person name="Logacheva M.D."/>
        </authorList>
    </citation>
    <scope>NUCLEOTIDE SEQUENCE [LARGE SCALE GENOMIC DNA]</scope>
</reference>
<keyword evidence="9" id="KW-0961">Cell wall biogenesis/degradation</keyword>
<sequence length="272" mass="30550">VVLALLVAATSTAGNFHTDVTINFGGQRANISDDGLILSLTLDNYSGSGFVSNDRYLYGRFDVGMKLTAGDSAGTDTSFYLSSQGPNHDEIDFEFLGNLSGQPYALQTNVYIDGTGNREQQIYLWFDPTQDFHTYTILWNSYNILYLVDGTPIRVFRNYTSERVDYPSTRPMNVYASLWDASDWATEGGKIKANYSDAPFTAYYRNYTSDGCAFEEGTNSSSCIANQTWDSLVLNSTGRSWIDWTRENYMVYNYCDDTDRFPQGLPLECSLP</sequence>
<evidence type="ECO:0000313" key="11">
    <source>
        <dbReference type="EMBL" id="EPS72815.1"/>
    </source>
</evidence>
<keyword evidence="2 9" id="KW-0378">Hydrolase</keyword>
<dbReference type="InterPro" id="IPR013320">
    <property type="entry name" value="ConA-like_dom_sf"/>
</dbReference>
<comment type="caution">
    <text evidence="11">The sequence shown here is derived from an EMBL/GenBank/DDBJ whole genome shotgun (WGS) entry which is preliminary data.</text>
</comment>
<keyword evidence="9" id="KW-0052">Apoplast</keyword>
<keyword evidence="1 9" id="KW-0808">Transferase</keyword>
<comment type="similarity">
    <text evidence="6">Belongs to the glycosyl hydrolase 16 family. XTH group 1 subfamily.</text>
</comment>
<evidence type="ECO:0000256" key="6">
    <source>
        <dbReference type="ARBA" id="ARBA00038488"/>
    </source>
</evidence>
<dbReference type="InterPro" id="IPR016455">
    <property type="entry name" value="XTH"/>
</dbReference>
<dbReference type="GO" id="GO:0004553">
    <property type="term" value="F:hydrolase activity, hydrolyzing O-glycosyl compounds"/>
    <property type="evidence" value="ECO:0007669"/>
    <property type="project" value="InterPro"/>
</dbReference>
<dbReference type="Pfam" id="PF00722">
    <property type="entry name" value="Glyco_hydro_16"/>
    <property type="match status" value="1"/>
</dbReference>
<dbReference type="InterPro" id="IPR008264">
    <property type="entry name" value="Beta_glucanase"/>
</dbReference>
<keyword evidence="9" id="KW-0134">Cell wall</keyword>
<feature type="non-terminal residue" evidence="11">
    <location>
        <position position="272"/>
    </location>
</feature>
<dbReference type="PROSITE" id="PS01034">
    <property type="entry name" value="GH16_1"/>
    <property type="match status" value="1"/>
</dbReference>
<dbReference type="GO" id="GO:0010411">
    <property type="term" value="P:xyloglucan metabolic process"/>
    <property type="evidence" value="ECO:0007669"/>
    <property type="project" value="InterPro"/>
</dbReference>
<comment type="function">
    <text evidence="9">Catalyzes xyloglucan endohydrolysis (XEH) and/or endotransglycosylation (XET). Cleaves and religates xyloglucan polymers, an essential constituent of the primary cell wall, and thereby participates in cell wall construction of growing tissues.</text>
</comment>
<dbReference type="InterPro" id="IPR010713">
    <property type="entry name" value="XET_C"/>
</dbReference>
<name>S8D0F7_9LAMI</name>
<comment type="subcellular location">
    <subcellularLocation>
        <location evidence="9">Secreted</location>
        <location evidence="9">Cell wall</location>
    </subcellularLocation>
    <subcellularLocation>
        <location evidence="9">Secreted</location>
        <location evidence="9">Extracellular space</location>
        <location evidence="9">Apoplast</location>
    </subcellularLocation>
</comment>
<proteinExistence type="inferred from homology"/>
<dbReference type="PRINTS" id="PR00737">
    <property type="entry name" value="GLHYDRLASE16"/>
</dbReference>
<comment type="PTM">
    <text evidence="9">Contains at least one intrachain disulfide bond essential for its enzymatic activity.</text>
</comment>
<dbReference type="EC" id="2.4.1.207" evidence="9"/>
<dbReference type="GO" id="GO:0048046">
    <property type="term" value="C:apoplast"/>
    <property type="evidence" value="ECO:0007669"/>
    <property type="project" value="UniProtKB-SubCell"/>
</dbReference>
<feature type="glycosylation site" description="N-linked (GlcNAc...) asparagine" evidence="8">
    <location>
        <position position="98"/>
    </location>
</feature>
<keyword evidence="4" id="KW-0325">Glycoprotein</keyword>
<dbReference type="SUPFAM" id="SSF49899">
    <property type="entry name" value="Concanavalin A-like lectins/glucanases"/>
    <property type="match status" value="1"/>
</dbReference>
<dbReference type="PIRSF" id="PIRSF005604">
    <property type="entry name" value="XET"/>
    <property type="match status" value="1"/>
</dbReference>
<dbReference type="FunFam" id="2.60.120.200:FF:000025">
    <property type="entry name" value="Xyloglucan endotransglucosylase/hydrolase"/>
    <property type="match status" value="1"/>
</dbReference>
<keyword evidence="12" id="KW-1185">Reference proteome</keyword>
<dbReference type="Gene3D" id="2.60.120.200">
    <property type="match status" value="1"/>
</dbReference>
<organism evidence="11 12">
    <name type="scientific">Genlisea aurea</name>
    <dbReference type="NCBI Taxonomy" id="192259"/>
    <lineage>
        <taxon>Eukaryota</taxon>
        <taxon>Viridiplantae</taxon>
        <taxon>Streptophyta</taxon>
        <taxon>Embryophyta</taxon>
        <taxon>Tracheophyta</taxon>
        <taxon>Spermatophyta</taxon>
        <taxon>Magnoliopsida</taxon>
        <taxon>eudicotyledons</taxon>
        <taxon>Gunneridae</taxon>
        <taxon>Pentapetalae</taxon>
        <taxon>asterids</taxon>
        <taxon>lamiids</taxon>
        <taxon>Lamiales</taxon>
        <taxon>Lentibulariaceae</taxon>
        <taxon>Genlisea</taxon>
    </lineage>
</organism>
<dbReference type="InterPro" id="IPR008263">
    <property type="entry name" value="GH16_AS"/>
</dbReference>
<evidence type="ECO:0000256" key="1">
    <source>
        <dbReference type="ARBA" id="ARBA00022679"/>
    </source>
</evidence>
<evidence type="ECO:0000313" key="12">
    <source>
        <dbReference type="Proteomes" id="UP000015453"/>
    </source>
</evidence>
<feature type="non-terminal residue" evidence="11">
    <location>
        <position position="1"/>
    </location>
</feature>
<evidence type="ECO:0000256" key="8">
    <source>
        <dbReference type="PIRSR" id="PIRSR005604-2"/>
    </source>
</evidence>
<keyword evidence="3" id="KW-1015">Disulfide bond</keyword>
<dbReference type="GO" id="GO:0042546">
    <property type="term" value="P:cell wall biogenesis"/>
    <property type="evidence" value="ECO:0007669"/>
    <property type="project" value="InterPro"/>
</dbReference>
<keyword evidence="5 9" id="KW-0326">Glycosidase</keyword>
<evidence type="ECO:0000256" key="4">
    <source>
        <dbReference type="ARBA" id="ARBA00023180"/>
    </source>
</evidence>
<evidence type="ECO:0000256" key="3">
    <source>
        <dbReference type="ARBA" id="ARBA00023157"/>
    </source>
</evidence>
<dbReference type="InterPro" id="IPR044791">
    <property type="entry name" value="Beta-glucanase/XTH"/>
</dbReference>